<keyword evidence="2" id="KW-0812">Transmembrane</keyword>
<dbReference type="Proteomes" id="UP000434582">
    <property type="component" value="Unassembled WGS sequence"/>
</dbReference>
<feature type="transmembrane region" description="Helical" evidence="2">
    <location>
        <begin position="76"/>
        <end position="101"/>
    </location>
</feature>
<dbReference type="PANTHER" id="PTHR42709:SF11">
    <property type="entry name" value="DEDA FAMILY PROTEIN"/>
    <property type="match status" value="1"/>
</dbReference>
<dbReference type="OrthoDB" id="9810270at2"/>
<dbReference type="PANTHER" id="PTHR42709">
    <property type="entry name" value="ALKALINE PHOSPHATASE LIKE PROTEIN"/>
    <property type="match status" value="1"/>
</dbReference>
<dbReference type="InterPro" id="IPR051311">
    <property type="entry name" value="DedA_domain"/>
</dbReference>
<dbReference type="InterPro" id="IPR032816">
    <property type="entry name" value="VTT_dom"/>
</dbReference>
<accession>A0A7X1ZHY6</accession>
<evidence type="ECO:0000313" key="5">
    <source>
        <dbReference type="Proteomes" id="UP000434582"/>
    </source>
</evidence>
<feature type="transmembrane region" description="Helical" evidence="2">
    <location>
        <begin position="131"/>
        <end position="153"/>
    </location>
</feature>
<evidence type="ECO:0000256" key="1">
    <source>
        <dbReference type="SAM" id="MobiDB-lite"/>
    </source>
</evidence>
<evidence type="ECO:0000259" key="3">
    <source>
        <dbReference type="Pfam" id="PF09335"/>
    </source>
</evidence>
<keyword evidence="2" id="KW-0472">Membrane</keyword>
<keyword evidence="5" id="KW-1185">Reference proteome</keyword>
<sequence length="226" mass="23745">MTPPPESVRQTRSGDGDAAAGVPVGQGRARKLVQRLQTSRTALRLLFAGSVLESTVVPIPLEAVMLPFMVLNPARVWAIATAALAGCLLGALLGYAVGLLFMQTVGQGLIEWAGWTESFAAFQDLFAAQGFWAILAIGVLPIPFQVAMLAAGAAGYPVLWFMLATVLARGVRYHGMALLVRLYGRQATDLWRRNKPAALAVAAAVIAGLWAVIQGLSLLVGPGAQG</sequence>
<dbReference type="RefSeq" id="WP_153345940.1">
    <property type="nucleotide sequence ID" value="NZ_WIVE01000063.1"/>
</dbReference>
<name>A0A7X1ZHY6_9PROT</name>
<dbReference type="GO" id="GO:0005886">
    <property type="term" value="C:plasma membrane"/>
    <property type="evidence" value="ECO:0007669"/>
    <property type="project" value="TreeGrafter"/>
</dbReference>
<gene>
    <name evidence="4" type="ORF">GHC57_15630</name>
</gene>
<feature type="domain" description="VTT" evidence="3">
    <location>
        <begin position="75"/>
        <end position="173"/>
    </location>
</feature>
<organism evidence="4 5">
    <name type="scientific">Roseospira navarrensis</name>
    <dbReference type="NCBI Taxonomy" id="140058"/>
    <lineage>
        <taxon>Bacteria</taxon>
        <taxon>Pseudomonadati</taxon>
        <taxon>Pseudomonadota</taxon>
        <taxon>Alphaproteobacteria</taxon>
        <taxon>Rhodospirillales</taxon>
        <taxon>Rhodospirillaceae</taxon>
        <taxon>Roseospira</taxon>
    </lineage>
</organism>
<evidence type="ECO:0000313" key="4">
    <source>
        <dbReference type="EMBL" id="MQX37951.1"/>
    </source>
</evidence>
<comment type="caution">
    <text evidence="4">The sequence shown here is derived from an EMBL/GenBank/DDBJ whole genome shotgun (WGS) entry which is preliminary data.</text>
</comment>
<protein>
    <submittedName>
        <fullName evidence="4">DedA family protein</fullName>
    </submittedName>
</protein>
<proteinExistence type="predicted"/>
<keyword evidence="2" id="KW-1133">Transmembrane helix</keyword>
<dbReference type="AlphaFoldDB" id="A0A7X1ZHY6"/>
<evidence type="ECO:0000256" key="2">
    <source>
        <dbReference type="SAM" id="Phobius"/>
    </source>
</evidence>
<dbReference type="EMBL" id="WIVE01000063">
    <property type="protein sequence ID" value="MQX37951.1"/>
    <property type="molecule type" value="Genomic_DNA"/>
</dbReference>
<feature type="transmembrane region" description="Helical" evidence="2">
    <location>
        <begin position="196"/>
        <end position="220"/>
    </location>
</feature>
<feature type="transmembrane region" description="Helical" evidence="2">
    <location>
        <begin position="45"/>
        <end position="70"/>
    </location>
</feature>
<reference evidence="4 5" key="1">
    <citation type="submission" date="2019-10" db="EMBL/GenBank/DDBJ databases">
        <title>Draft whole-genome sequence of the purple nonsulfur photosynthetic bacterium Roseospira navarrensis DSM 15114.</title>
        <authorList>
            <person name="Kyndt J.A."/>
            <person name="Meyer T.E."/>
        </authorList>
    </citation>
    <scope>NUCLEOTIDE SEQUENCE [LARGE SCALE GENOMIC DNA]</scope>
    <source>
        <strain evidence="4 5">DSM 15114</strain>
    </source>
</reference>
<feature type="region of interest" description="Disordered" evidence="1">
    <location>
        <begin position="1"/>
        <end position="23"/>
    </location>
</feature>
<dbReference type="Pfam" id="PF09335">
    <property type="entry name" value="VTT_dom"/>
    <property type="match status" value="1"/>
</dbReference>